<protein>
    <submittedName>
        <fullName evidence="1">Uncharacterized protein</fullName>
    </submittedName>
</protein>
<accession>A0A1G2I557</accession>
<organism evidence="1 2">
    <name type="scientific">Candidatus Staskawiczbacteria bacterium RIFCSPHIGHO2_02_FULL_42_22</name>
    <dbReference type="NCBI Taxonomy" id="1802207"/>
    <lineage>
        <taxon>Bacteria</taxon>
        <taxon>Candidatus Staskawicziibacteriota</taxon>
    </lineage>
</organism>
<dbReference type="AlphaFoldDB" id="A0A1G2I557"/>
<reference evidence="1 2" key="1">
    <citation type="journal article" date="2016" name="Nat. Commun.">
        <title>Thousands of microbial genomes shed light on interconnected biogeochemical processes in an aquifer system.</title>
        <authorList>
            <person name="Anantharaman K."/>
            <person name="Brown C.T."/>
            <person name="Hug L.A."/>
            <person name="Sharon I."/>
            <person name="Castelle C.J."/>
            <person name="Probst A.J."/>
            <person name="Thomas B.C."/>
            <person name="Singh A."/>
            <person name="Wilkins M.J."/>
            <person name="Karaoz U."/>
            <person name="Brodie E.L."/>
            <person name="Williams K.H."/>
            <person name="Hubbard S.S."/>
            <person name="Banfield J.F."/>
        </authorList>
    </citation>
    <scope>NUCLEOTIDE SEQUENCE [LARGE SCALE GENOMIC DNA]</scope>
</reference>
<dbReference type="Proteomes" id="UP000178820">
    <property type="component" value="Unassembled WGS sequence"/>
</dbReference>
<gene>
    <name evidence="1" type="ORF">A3D44_04410</name>
</gene>
<sequence>MPKEIQQITKKDIQNKIAQPGDRVFASLDRMEKNICGKLDALILKCENFLKRPPVKYKY</sequence>
<proteinExistence type="predicted"/>
<evidence type="ECO:0000313" key="2">
    <source>
        <dbReference type="Proteomes" id="UP000178820"/>
    </source>
</evidence>
<evidence type="ECO:0000313" key="1">
    <source>
        <dbReference type="EMBL" id="OGZ69757.1"/>
    </source>
</evidence>
<dbReference type="EMBL" id="MHOT01000004">
    <property type="protein sequence ID" value="OGZ69757.1"/>
    <property type="molecule type" value="Genomic_DNA"/>
</dbReference>
<dbReference type="STRING" id="1802207.A3D44_04410"/>
<comment type="caution">
    <text evidence="1">The sequence shown here is derived from an EMBL/GenBank/DDBJ whole genome shotgun (WGS) entry which is preliminary data.</text>
</comment>
<name>A0A1G2I557_9BACT</name>